<organism evidence="1 2">
    <name type="scientific">Ureaplasma diversum NCTC 246</name>
    <dbReference type="NCBI Taxonomy" id="1188241"/>
    <lineage>
        <taxon>Bacteria</taxon>
        <taxon>Bacillati</taxon>
        <taxon>Mycoplasmatota</taxon>
        <taxon>Mycoplasmoidales</taxon>
        <taxon>Mycoplasmoidaceae</taxon>
        <taxon>Ureaplasma</taxon>
    </lineage>
</organism>
<evidence type="ECO:0000313" key="1">
    <source>
        <dbReference type="EMBL" id="KEZ22700.1"/>
    </source>
</evidence>
<dbReference type="AlphaFoldDB" id="A0A084EXK8"/>
<evidence type="ECO:0008006" key="3">
    <source>
        <dbReference type="Google" id="ProtNLM"/>
    </source>
</evidence>
<protein>
    <recommendedName>
        <fullName evidence="3">Abortive infection bacteriophage resistance protein</fullName>
    </recommendedName>
</protein>
<dbReference type="eggNOG" id="COG4823">
    <property type="taxonomic scope" value="Bacteria"/>
</dbReference>
<proteinExistence type="predicted"/>
<keyword evidence="2" id="KW-1185">Reference proteome</keyword>
<dbReference type="OrthoDB" id="404070at2"/>
<reference evidence="1 2" key="1">
    <citation type="submission" date="2014-02" db="EMBL/GenBank/DDBJ databases">
        <title>Genome sequence of Ureaplasma diversum strain 246.</title>
        <authorList>
            <person name="Sirand-Pugnet P."/>
            <person name="Breton M."/>
            <person name="Dordet-Frisoni E."/>
            <person name="Baranowski E."/>
            <person name="Barre A."/>
            <person name="Couture C."/>
            <person name="Dupuy V."/>
            <person name="Gaurivaud P."/>
            <person name="Jacob D."/>
            <person name="Lemaitre C."/>
            <person name="Manso-Silvan L."/>
            <person name="Nikolski M."/>
            <person name="Nouvel L.-X."/>
            <person name="Poumarat F."/>
            <person name="Tardy F."/>
            <person name="Thebault P."/>
            <person name="Theil S."/>
            <person name="Citti C."/>
            <person name="Thiaucourt F."/>
            <person name="Blanchard A."/>
        </authorList>
    </citation>
    <scope>NUCLEOTIDE SEQUENCE [LARGE SCALE GENOMIC DNA]</scope>
    <source>
        <strain evidence="1 2">NCTC 246</strain>
    </source>
</reference>
<name>A0A084EXK8_9BACT</name>
<gene>
    <name evidence="1" type="ORF">UDIV_5070</name>
</gene>
<dbReference type="Pfam" id="PF07751">
    <property type="entry name" value="Abi_2"/>
    <property type="match status" value="1"/>
</dbReference>
<sequence>MAISKNSKIFIKDLMNKGFKVRKKRSFIDFLADYGVVRIIEGYLSFFLDKETNRYIDQFDDRQLMKFVLLDRKIANIVLDATMLFEQQLNTMTIHYFLHLNKLNRDFILNIDTSPFVSFPTIDIYNNMRYSMYEYVKKCYLLNSINNNLNPETIPLIQLAVSWSLNTTINFFRICDLNVQKHVLEYFNVSHLSIDQFITILQSIRHFRNSMAHNDILLVIQHSDNKRSFSTALNKNPSKNVVSIIDIIQFFDTKMLNRFGLIPDNLGSVINKLIKQQHFKKNVLKHIKALIGLE</sequence>
<dbReference type="RefSeq" id="WP_038103072.1">
    <property type="nucleotide sequence ID" value="NZ_JFDP01000063.1"/>
</dbReference>
<dbReference type="EMBL" id="JFDP01000063">
    <property type="protein sequence ID" value="KEZ22700.1"/>
    <property type="molecule type" value="Genomic_DNA"/>
</dbReference>
<dbReference type="InterPro" id="IPR011664">
    <property type="entry name" value="Abi_system_AbiD/AbiF-like"/>
</dbReference>
<accession>A0A084EXK8</accession>
<dbReference type="Proteomes" id="UP000028537">
    <property type="component" value="Unassembled WGS sequence"/>
</dbReference>
<evidence type="ECO:0000313" key="2">
    <source>
        <dbReference type="Proteomes" id="UP000028537"/>
    </source>
</evidence>
<comment type="caution">
    <text evidence="1">The sequence shown here is derived from an EMBL/GenBank/DDBJ whole genome shotgun (WGS) entry which is preliminary data.</text>
</comment>